<sequence>MLTPVTHHLNTSSVGRALARKTPNNHAKLTIYNPSKGLVTPVTHHLNTSSVGRALARETPNDHAKLAIYNPSMELGYIGHP</sequence>
<evidence type="ECO:0000256" key="1">
    <source>
        <dbReference type="SAM" id="MobiDB-lite"/>
    </source>
</evidence>
<dbReference type="Proteomes" id="UP001388366">
    <property type="component" value="Unassembled WGS sequence"/>
</dbReference>
<evidence type="ECO:0000313" key="3">
    <source>
        <dbReference type="Proteomes" id="UP001388366"/>
    </source>
</evidence>
<feature type="region of interest" description="Disordered" evidence="1">
    <location>
        <begin position="1"/>
        <end position="22"/>
    </location>
</feature>
<reference evidence="2 3" key="1">
    <citation type="submission" date="2024-03" db="EMBL/GenBank/DDBJ databases">
        <title>Community enrichment and isolation of bacterial strains for fucoidan degradation.</title>
        <authorList>
            <person name="Sichert A."/>
        </authorList>
    </citation>
    <scope>NUCLEOTIDE SEQUENCE [LARGE SCALE GENOMIC DNA]</scope>
    <source>
        <strain evidence="2 3">AS81</strain>
    </source>
</reference>
<keyword evidence="3" id="KW-1185">Reference proteome</keyword>
<accession>A0ABU9U1J4</accession>
<dbReference type="EMBL" id="JBBMQU010000013">
    <property type="protein sequence ID" value="MEM5550912.1"/>
    <property type="molecule type" value="Genomic_DNA"/>
</dbReference>
<dbReference type="RefSeq" id="WP_342883805.1">
    <property type="nucleotide sequence ID" value="NZ_JBBMQU010000013.1"/>
</dbReference>
<evidence type="ECO:0000313" key="2">
    <source>
        <dbReference type="EMBL" id="MEM5550912.1"/>
    </source>
</evidence>
<proteinExistence type="predicted"/>
<name>A0ABU9U1J4_9GAMM</name>
<organism evidence="2 3">
    <name type="scientific">Pseudoalteromonas neustonica</name>
    <dbReference type="NCBI Taxonomy" id="1840331"/>
    <lineage>
        <taxon>Bacteria</taxon>
        <taxon>Pseudomonadati</taxon>
        <taxon>Pseudomonadota</taxon>
        <taxon>Gammaproteobacteria</taxon>
        <taxon>Alteromonadales</taxon>
        <taxon>Pseudoalteromonadaceae</taxon>
        <taxon>Pseudoalteromonas</taxon>
    </lineage>
</organism>
<protein>
    <submittedName>
        <fullName evidence="2">Uncharacterized protein</fullName>
    </submittedName>
</protein>
<comment type="caution">
    <text evidence="2">The sequence shown here is derived from an EMBL/GenBank/DDBJ whole genome shotgun (WGS) entry which is preliminary data.</text>
</comment>
<gene>
    <name evidence="2" type="ORF">WNY63_09240</name>
</gene>